<evidence type="ECO:0000256" key="1">
    <source>
        <dbReference type="SAM" id="MobiDB-lite"/>
    </source>
</evidence>
<dbReference type="AlphaFoldDB" id="A0A4Z2EYN6"/>
<evidence type="ECO:0000313" key="3">
    <source>
        <dbReference type="Proteomes" id="UP000314294"/>
    </source>
</evidence>
<reference evidence="2 3" key="1">
    <citation type="submission" date="2019-03" db="EMBL/GenBank/DDBJ databases">
        <title>First draft genome of Liparis tanakae, snailfish: a comprehensive survey of snailfish specific genes.</title>
        <authorList>
            <person name="Kim W."/>
            <person name="Song I."/>
            <person name="Jeong J.-H."/>
            <person name="Kim D."/>
            <person name="Kim S."/>
            <person name="Ryu S."/>
            <person name="Song J.Y."/>
            <person name="Lee S.K."/>
        </authorList>
    </citation>
    <scope>NUCLEOTIDE SEQUENCE [LARGE SCALE GENOMIC DNA]</scope>
    <source>
        <tissue evidence="2">Muscle</tissue>
    </source>
</reference>
<protein>
    <submittedName>
        <fullName evidence="2">Uncharacterized protein</fullName>
    </submittedName>
</protein>
<proteinExistence type="predicted"/>
<accession>A0A4Z2EYN6</accession>
<feature type="region of interest" description="Disordered" evidence="1">
    <location>
        <begin position="1"/>
        <end position="132"/>
    </location>
</feature>
<feature type="compositionally biased region" description="Basic and acidic residues" evidence="1">
    <location>
        <begin position="1"/>
        <end position="24"/>
    </location>
</feature>
<sequence>MLQETGGERRREEKREAVMMEKARVSSSTPPPSRRPAASPLTPDRLSSGRLKRRCCSASPPTGSRDTTPAVAKSCRVLVRLHSRGPPKPTRQNVTEVKDEGTSGGWARFSRGFSESPDDTENKNTRFSDYCV</sequence>
<organism evidence="2 3">
    <name type="scientific">Liparis tanakae</name>
    <name type="common">Tanaka's snailfish</name>
    <dbReference type="NCBI Taxonomy" id="230148"/>
    <lineage>
        <taxon>Eukaryota</taxon>
        <taxon>Metazoa</taxon>
        <taxon>Chordata</taxon>
        <taxon>Craniata</taxon>
        <taxon>Vertebrata</taxon>
        <taxon>Euteleostomi</taxon>
        <taxon>Actinopterygii</taxon>
        <taxon>Neopterygii</taxon>
        <taxon>Teleostei</taxon>
        <taxon>Neoteleostei</taxon>
        <taxon>Acanthomorphata</taxon>
        <taxon>Eupercaria</taxon>
        <taxon>Perciformes</taxon>
        <taxon>Cottioidei</taxon>
        <taxon>Cottales</taxon>
        <taxon>Liparidae</taxon>
        <taxon>Liparis</taxon>
    </lineage>
</organism>
<dbReference type="EMBL" id="SRLO01002157">
    <property type="protein sequence ID" value="TNN33700.1"/>
    <property type="molecule type" value="Genomic_DNA"/>
</dbReference>
<evidence type="ECO:0000313" key="2">
    <source>
        <dbReference type="EMBL" id="TNN33700.1"/>
    </source>
</evidence>
<dbReference type="Proteomes" id="UP000314294">
    <property type="component" value="Unassembled WGS sequence"/>
</dbReference>
<keyword evidence="3" id="KW-1185">Reference proteome</keyword>
<name>A0A4Z2EYN6_9TELE</name>
<gene>
    <name evidence="2" type="ORF">EYF80_056136</name>
</gene>
<comment type="caution">
    <text evidence="2">The sequence shown here is derived from an EMBL/GenBank/DDBJ whole genome shotgun (WGS) entry which is preliminary data.</text>
</comment>